<dbReference type="VEuPathDB" id="FungiDB:ASPVEDRAFT_580098"/>
<keyword evidence="2" id="KW-1185">Reference proteome</keyword>
<accession>A0A1L9PGK7</accession>
<dbReference type="RefSeq" id="XP_040666348.1">
    <property type="nucleotide sequence ID" value="XM_040815400.1"/>
</dbReference>
<gene>
    <name evidence="1" type="ORF">ASPVEDRAFT_580098</name>
</gene>
<dbReference type="AlphaFoldDB" id="A0A1L9PGK7"/>
<dbReference type="EMBL" id="KV878127">
    <property type="protein sequence ID" value="OJJ00586.1"/>
    <property type="molecule type" value="Genomic_DNA"/>
</dbReference>
<reference evidence="2" key="1">
    <citation type="journal article" date="2017" name="Genome Biol.">
        <title>Comparative genomics reveals high biological diversity and specific adaptations in the industrially and medically important fungal genus Aspergillus.</title>
        <authorList>
            <person name="de Vries R.P."/>
            <person name="Riley R."/>
            <person name="Wiebenga A."/>
            <person name="Aguilar-Osorio G."/>
            <person name="Amillis S."/>
            <person name="Uchima C.A."/>
            <person name="Anderluh G."/>
            <person name="Asadollahi M."/>
            <person name="Askin M."/>
            <person name="Barry K."/>
            <person name="Battaglia E."/>
            <person name="Bayram O."/>
            <person name="Benocci T."/>
            <person name="Braus-Stromeyer S.A."/>
            <person name="Caldana C."/>
            <person name="Canovas D."/>
            <person name="Cerqueira G.C."/>
            <person name="Chen F."/>
            <person name="Chen W."/>
            <person name="Choi C."/>
            <person name="Clum A."/>
            <person name="Dos Santos R.A."/>
            <person name="Damasio A.R."/>
            <person name="Diallinas G."/>
            <person name="Emri T."/>
            <person name="Fekete E."/>
            <person name="Flipphi M."/>
            <person name="Freyberg S."/>
            <person name="Gallo A."/>
            <person name="Gournas C."/>
            <person name="Habgood R."/>
            <person name="Hainaut M."/>
            <person name="Harispe M.L."/>
            <person name="Henrissat B."/>
            <person name="Hilden K.S."/>
            <person name="Hope R."/>
            <person name="Hossain A."/>
            <person name="Karabika E."/>
            <person name="Karaffa L."/>
            <person name="Karanyi Z."/>
            <person name="Krasevec N."/>
            <person name="Kuo A."/>
            <person name="Kusch H."/>
            <person name="LaButti K."/>
            <person name="Lagendijk E.L."/>
            <person name="Lapidus A."/>
            <person name="Levasseur A."/>
            <person name="Lindquist E."/>
            <person name="Lipzen A."/>
            <person name="Logrieco A.F."/>
            <person name="MacCabe A."/>
            <person name="Maekelae M.R."/>
            <person name="Malavazi I."/>
            <person name="Melin P."/>
            <person name="Meyer V."/>
            <person name="Mielnichuk N."/>
            <person name="Miskei M."/>
            <person name="Molnar A.P."/>
            <person name="Mule G."/>
            <person name="Ngan C.Y."/>
            <person name="Orejas M."/>
            <person name="Orosz E."/>
            <person name="Ouedraogo J.P."/>
            <person name="Overkamp K.M."/>
            <person name="Park H.-S."/>
            <person name="Perrone G."/>
            <person name="Piumi F."/>
            <person name="Punt P.J."/>
            <person name="Ram A.F."/>
            <person name="Ramon A."/>
            <person name="Rauscher S."/>
            <person name="Record E."/>
            <person name="Riano-Pachon D.M."/>
            <person name="Robert V."/>
            <person name="Roehrig J."/>
            <person name="Ruller R."/>
            <person name="Salamov A."/>
            <person name="Salih N.S."/>
            <person name="Samson R.A."/>
            <person name="Sandor E."/>
            <person name="Sanguinetti M."/>
            <person name="Schuetze T."/>
            <person name="Sepcic K."/>
            <person name="Shelest E."/>
            <person name="Sherlock G."/>
            <person name="Sophianopoulou V."/>
            <person name="Squina F.M."/>
            <person name="Sun H."/>
            <person name="Susca A."/>
            <person name="Todd R.B."/>
            <person name="Tsang A."/>
            <person name="Unkles S.E."/>
            <person name="van de Wiele N."/>
            <person name="van Rossen-Uffink D."/>
            <person name="Oliveira J.V."/>
            <person name="Vesth T.C."/>
            <person name="Visser J."/>
            <person name="Yu J.-H."/>
            <person name="Zhou M."/>
            <person name="Andersen M.R."/>
            <person name="Archer D.B."/>
            <person name="Baker S.E."/>
            <person name="Benoit I."/>
            <person name="Brakhage A.A."/>
            <person name="Braus G.H."/>
            <person name="Fischer R."/>
            <person name="Frisvad J.C."/>
            <person name="Goldman G.H."/>
            <person name="Houbraken J."/>
            <person name="Oakley B."/>
            <person name="Pocsi I."/>
            <person name="Scazzocchio C."/>
            <person name="Seiboth B."/>
            <person name="vanKuyk P.A."/>
            <person name="Wortman J."/>
            <person name="Dyer P.S."/>
            <person name="Grigoriev I.V."/>
        </authorList>
    </citation>
    <scope>NUCLEOTIDE SEQUENCE [LARGE SCALE GENOMIC DNA]</scope>
    <source>
        <strain evidence="2">CBS 583.65</strain>
    </source>
</reference>
<dbReference type="GeneID" id="63730911"/>
<name>A0A1L9PGK7_ASPVE</name>
<evidence type="ECO:0000313" key="2">
    <source>
        <dbReference type="Proteomes" id="UP000184073"/>
    </source>
</evidence>
<organism evidence="1 2">
    <name type="scientific">Aspergillus versicolor CBS 583.65</name>
    <dbReference type="NCBI Taxonomy" id="1036611"/>
    <lineage>
        <taxon>Eukaryota</taxon>
        <taxon>Fungi</taxon>
        <taxon>Dikarya</taxon>
        <taxon>Ascomycota</taxon>
        <taxon>Pezizomycotina</taxon>
        <taxon>Eurotiomycetes</taxon>
        <taxon>Eurotiomycetidae</taxon>
        <taxon>Eurotiales</taxon>
        <taxon>Aspergillaceae</taxon>
        <taxon>Aspergillus</taxon>
        <taxon>Aspergillus subgen. Nidulantes</taxon>
    </lineage>
</organism>
<proteinExistence type="predicted"/>
<evidence type="ECO:0000313" key="1">
    <source>
        <dbReference type="EMBL" id="OJJ00586.1"/>
    </source>
</evidence>
<protein>
    <submittedName>
        <fullName evidence="1">Uncharacterized protein</fullName>
    </submittedName>
</protein>
<dbReference type="Proteomes" id="UP000184073">
    <property type="component" value="Unassembled WGS sequence"/>
</dbReference>
<sequence>MAGNGQHNPPLNYNYDDEYITALLFDMVVPPIMGGGGSQTYQSGSAQVQHDPYLTQGTQADNSQYHGSSLVQGFPNGASLGHSNAQSPLGFSAVPPLQYGNPQSTLGFENGGGRVMYTEPNLTTVAHAPALEDPHLDLGLLGGTTNRQPTIQPGPSYFTARLNPPQAQYVSSPI</sequence>